<keyword evidence="3" id="KW-1185">Reference proteome</keyword>
<dbReference type="CDD" id="cd02440">
    <property type="entry name" value="AdoMet_MTases"/>
    <property type="match status" value="1"/>
</dbReference>
<name>A0A1N6D338_9BACT</name>
<dbReference type="AlphaFoldDB" id="A0A1N6D338"/>
<dbReference type="InterPro" id="IPR029063">
    <property type="entry name" value="SAM-dependent_MTases_sf"/>
</dbReference>
<organism evidence="2 3">
    <name type="scientific">Chitinophaga niabensis</name>
    <dbReference type="NCBI Taxonomy" id="536979"/>
    <lineage>
        <taxon>Bacteria</taxon>
        <taxon>Pseudomonadati</taxon>
        <taxon>Bacteroidota</taxon>
        <taxon>Chitinophagia</taxon>
        <taxon>Chitinophagales</taxon>
        <taxon>Chitinophagaceae</taxon>
        <taxon>Chitinophaga</taxon>
    </lineage>
</organism>
<evidence type="ECO:0000313" key="3">
    <source>
        <dbReference type="Proteomes" id="UP000185003"/>
    </source>
</evidence>
<dbReference type="Proteomes" id="UP000185003">
    <property type="component" value="Unassembled WGS sequence"/>
</dbReference>
<dbReference type="STRING" id="536979.SAMN04488055_0184"/>
<proteinExistence type="predicted"/>
<dbReference type="InterPro" id="IPR025714">
    <property type="entry name" value="Methyltranfer_dom"/>
</dbReference>
<dbReference type="Gene3D" id="3.40.50.150">
    <property type="entry name" value="Vaccinia Virus protein VP39"/>
    <property type="match status" value="1"/>
</dbReference>
<protein>
    <submittedName>
        <fullName evidence="2">Methyltransferase domain-containing protein</fullName>
    </submittedName>
</protein>
<dbReference type="OrthoDB" id="962475at2"/>
<dbReference type="Pfam" id="PF13847">
    <property type="entry name" value="Methyltransf_31"/>
    <property type="match status" value="1"/>
</dbReference>
<accession>A0A1N6D338</accession>
<dbReference type="SUPFAM" id="SSF53335">
    <property type="entry name" value="S-adenosyl-L-methionine-dependent methyltransferases"/>
    <property type="match status" value="1"/>
</dbReference>
<feature type="domain" description="Methyltransferase" evidence="1">
    <location>
        <begin position="61"/>
        <end position="131"/>
    </location>
</feature>
<dbReference type="GO" id="GO:0032259">
    <property type="term" value="P:methylation"/>
    <property type="evidence" value="ECO:0007669"/>
    <property type="project" value="UniProtKB-KW"/>
</dbReference>
<keyword evidence="2" id="KW-0489">Methyltransferase</keyword>
<sequence>MKNTDPAWQQLSPVLSGTDSWFRSDEAFNSLYPPYIKELAPLHWTPVEVAKKAAMFLAASPGDKILDIGSGPGKFCLTGAYHHPEASFYGIEQRNDLVYCAAITKEMLGLNNVTFLNGNLLHLDFSQFDHFYFFNSFYENLPGTDKIDDQLTYSRHLYDQYNRFLYDQLEKMPAGTRLVTYHNSDEEAPGGYQLAASTNGHLLKYWIKASH</sequence>
<evidence type="ECO:0000259" key="1">
    <source>
        <dbReference type="Pfam" id="PF13847"/>
    </source>
</evidence>
<dbReference type="RefSeq" id="WP_074237301.1">
    <property type="nucleotide sequence ID" value="NZ_FSRA01000001.1"/>
</dbReference>
<evidence type="ECO:0000313" key="2">
    <source>
        <dbReference type="EMBL" id="SIN65211.1"/>
    </source>
</evidence>
<gene>
    <name evidence="2" type="ORF">SAMN04488055_0184</name>
</gene>
<reference evidence="3" key="1">
    <citation type="submission" date="2016-11" db="EMBL/GenBank/DDBJ databases">
        <authorList>
            <person name="Varghese N."/>
            <person name="Submissions S."/>
        </authorList>
    </citation>
    <scope>NUCLEOTIDE SEQUENCE [LARGE SCALE GENOMIC DNA]</scope>
    <source>
        <strain evidence="3">DSM 24787</strain>
    </source>
</reference>
<dbReference type="GO" id="GO:0008168">
    <property type="term" value="F:methyltransferase activity"/>
    <property type="evidence" value="ECO:0007669"/>
    <property type="project" value="UniProtKB-KW"/>
</dbReference>
<dbReference type="EMBL" id="FSRA01000001">
    <property type="protein sequence ID" value="SIN65211.1"/>
    <property type="molecule type" value="Genomic_DNA"/>
</dbReference>
<keyword evidence="2" id="KW-0808">Transferase</keyword>